<dbReference type="PANTHER" id="PTHR47723:SF7">
    <property type="entry name" value="RNASE H FAMILY PROTEIN"/>
    <property type="match status" value="1"/>
</dbReference>
<dbReference type="InterPro" id="IPR044730">
    <property type="entry name" value="RNase_H-like_dom_plant"/>
</dbReference>
<dbReference type="Pfam" id="PF13966">
    <property type="entry name" value="zf-RVT"/>
    <property type="match status" value="1"/>
</dbReference>
<dbReference type="PANTHER" id="PTHR47723">
    <property type="entry name" value="OS05G0353850 PROTEIN"/>
    <property type="match status" value="1"/>
</dbReference>
<dbReference type="InterPro" id="IPR026960">
    <property type="entry name" value="RVT-Znf"/>
</dbReference>
<evidence type="ECO:0000313" key="2">
    <source>
        <dbReference type="EMBL" id="KAH0739709.1"/>
    </source>
</evidence>
<keyword evidence="3" id="KW-1185">Reference proteome</keyword>
<comment type="caution">
    <text evidence="2">The sequence shown here is derived from an EMBL/GenBank/DDBJ whole genome shotgun (WGS) entry which is preliminary data.</text>
</comment>
<proteinExistence type="predicted"/>
<evidence type="ECO:0000259" key="1">
    <source>
        <dbReference type="PROSITE" id="PS50879"/>
    </source>
</evidence>
<accession>A0ABQ7TZJ8</accession>
<protein>
    <recommendedName>
        <fullName evidence="1">RNase H type-1 domain-containing protein</fullName>
    </recommendedName>
</protein>
<evidence type="ECO:0000313" key="3">
    <source>
        <dbReference type="Proteomes" id="UP000826656"/>
    </source>
</evidence>
<dbReference type="SUPFAM" id="SSF53098">
    <property type="entry name" value="Ribonuclease H-like"/>
    <property type="match status" value="1"/>
</dbReference>
<sequence length="498" mass="57983">MAKYCTRVHPVAKAINAPQSNTWRKLMQIKHKVEEHIIWKFNDGGCNFWWDNWTGKGALAKIFTNQSIYSKTKVSDFIHEERWDTNKLAEFLPDQMVNIIANIHIGKSTKKDMAIWEPETEGNFSTKSAWNIIRTHKEEDFTTSHVWHSKLPFKISFLAWRIIHRKLPLDDTLCKFRTNRECICVYCVQRQKETGQHLFIDNNIARQMWNTFGAPLGICTQTNWSIKRILRKWWSTKAKSSIHKMTLHIVPILILWEIWRQRCSCKYGTQKMFWCRGMENNIWWNLKMAIKLAFPIFEMADSWRNFNETVEQLRHTTEWKMIKWIKPTPGKVKLNTDGSFSNNGAGIGGIVRNEYGNMIMAFAAKVDCDSNNKAEAKAAKYGIQWCAQNGLTNCLIELDSMIIVDMIKNRGTNNLKLKTIIEDIVQIMNNMNCSIDHCFREANQVADGLAKFGAIHEGSHIFQNWQQIPNSSKGAYHLDKAQLSSMRIKYDKANFFVS</sequence>
<organism evidence="2 3">
    <name type="scientific">Solanum tuberosum</name>
    <name type="common">Potato</name>
    <dbReference type="NCBI Taxonomy" id="4113"/>
    <lineage>
        <taxon>Eukaryota</taxon>
        <taxon>Viridiplantae</taxon>
        <taxon>Streptophyta</taxon>
        <taxon>Embryophyta</taxon>
        <taxon>Tracheophyta</taxon>
        <taxon>Spermatophyta</taxon>
        <taxon>Magnoliopsida</taxon>
        <taxon>eudicotyledons</taxon>
        <taxon>Gunneridae</taxon>
        <taxon>Pentapetalae</taxon>
        <taxon>asterids</taxon>
        <taxon>lamiids</taxon>
        <taxon>Solanales</taxon>
        <taxon>Solanaceae</taxon>
        <taxon>Solanoideae</taxon>
        <taxon>Solaneae</taxon>
        <taxon>Solanum</taxon>
    </lineage>
</organism>
<dbReference type="Proteomes" id="UP000826656">
    <property type="component" value="Unassembled WGS sequence"/>
</dbReference>
<dbReference type="InterPro" id="IPR002156">
    <property type="entry name" value="RNaseH_domain"/>
</dbReference>
<dbReference type="InterPro" id="IPR053151">
    <property type="entry name" value="RNase_H-like"/>
</dbReference>
<feature type="domain" description="RNase H type-1" evidence="1">
    <location>
        <begin position="328"/>
        <end position="455"/>
    </location>
</feature>
<dbReference type="Pfam" id="PF13456">
    <property type="entry name" value="RVT_3"/>
    <property type="match status" value="1"/>
</dbReference>
<dbReference type="CDD" id="cd06222">
    <property type="entry name" value="RNase_H_like"/>
    <property type="match status" value="1"/>
</dbReference>
<dbReference type="Gene3D" id="3.30.420.10">
    <property type="entry name" value="Ribonuclease H-like superfamily/Ribonuclease H"/>
    <property type="match status" value="1"/>
</dbReference>
<dbReference type="InterPro" id="IPR012337">
    <property type="entry name" value="RNaseH-like_sf"/>
</dbReference>
<reference evidence="2 3" key="1">
    <citation type="journal article" date="2021" name="bioRxiv">
        <title>Chromosome-scale and haplotype-resolved genome assembly of a tetraploid potato cultivar.</title>
        <authorList>
            <person name="Sun H."/>
            <person name="Jiao W.-B."/>
            <person name="Krause K."/>
            <person name="Campoy J.A."/>
            <person name="Goel M."/>
            <person name="Folz-Donahue K."/>
            <person name="Kukat C."/>
            <person name="Huettel B."/>
            <person name="Schneeberger K."/>
        </authorList>
    </citation>
    <scope>NUCLEOTIDE SEQUENCE [LARGE SCALE GENOMIC DNA]</scope>
    <source>
        <strain evidence="2">SolTubOtavaFocal</strain>
        <tissue evidence="2">Leaves</tissue>
    </source>
</reference>
<gene>
    <name evidence="2" type="ORF">KY290_038414</name>
</gene>
<name>A0ABQ7TZJ8_SOLTU</name>
<dbReference type="PROSITE" id="PS50879">
    <property type="entry name" value="RNASE_H_1"/>
    <property type="match status" value="1"/>
</dbReference>
<dbReference type="InterPro" id="IPR036397">
    <property type="entry name" value="RNaseH_sf"/>
</dbReference>
<dbReference type="EMBL" id="JAIVGD010000028">
    <property type="protein sequence ID" value="KAH0739709.1"/>
    <property type="molecule type" value="Genomic_DNA"/>
</dbReference>